<sequence>MSYSGIGLKSAKGSSTSGHVQRSLASNTTDRRRAQGSQRQRDKAVNKATHSRANKPLAVQKEMSTHMEKREIEVQVSELRDRLEDDESLSDEQINEQCQTLRTKLTREWQEQQRVSSLYTSRKARLNEDLQQQQQEQE</sequence>
<evidence type="ECO:0000256" key="6">
    <source>
        <dbReference type="ARBA" id="ARBA00023187"/>
    </source>
</evidence>
<proteinExistence type="inferred from homology"/>
<comment type="similarity">
    <text evidence="2">Belongs to the CWC21 family.</text>
</comment>
<name>A0AA35NN86_SACUV</name>
<keyword evidence="4" id="KW-0507">mRNA processing</keyword>
<evidence type="ECO:0000256" key="2">
    <source>
        <dbReference type="ARBA" id="ARBA00005954"/>
    </source>
</evidence>
<feature type="region of interest" description="Disordered" evidence="8">
    <location>
        <begin position="1"/>
        <end position="95"/>
    </location>
</feature>
<dbReference type="GO" id="GO:0006397">
    <property type="term" value="P:mRNA processing"/>
    <property type="evidence" value="ECO:0007669"/>
    <property type="project" value="UniProtKB-KW"/>
</dbReference>
<feature type="domain" description="CWF21" evidence="9">
    <location>
        <begin position="64"/>
        <end position="110"/>
    </location>
</feature>
<dbReference type="GO" id="GO:0005681">
    <property type="term" value="C:spliceosomal complex"/>
    <property type="evidence" value="ECO:0007669"/>
    <property type="project" value="UniProtKB-KW"/>
</dbReference>
<evidence type="ECO:0000256" key="3">
    <source>
        <dbReference type="ARBA" id="ARBA00020641"/>
    </source>
</evidence>
<keyword evidence="6" id="KW-0508">mRNA splicing</keyword>
<evidence type="ECO:0000259" key="9">
    <source>
        <dbReference type="SMART" id="SM01115"/>
    </source>
</evidence>
<evidence type="ECO:0000256" key="1">
    <source>
        <dbReference type="ARBA" id="ARBA00004123"/>
    </source>
</evidence>
<reference evidence="10" key="1">
    <citation type="submission" date="2022-10" db="EMBL/GenBank/DDBJ databases">
        <authorList>
            <person name="Byrne P K."/>
        </authorList>
    </citation>
    <scope>NUCLEOTIDE SEQUENCE</scope>
    <source>
        <strain evidence="10">CBS7001</strain>
    </source>
</reference>
<evidence type="ECO:0000313" key="11">
    <source>
        <dbReference type="Proteomes" id="UP001162090"/>
    </source>
</evidence>
<dbReference type="EMBL" id="OX365913">
    <property type="protein sequence ID" value="CAI4056598.1"/>
    <property type="molecule type" value="Genomic_DNA"/>
</dbReference>
<feature type="compositionally biased region" description="Acidic residues" evidence="8">
    <location>
        <begin position="84"/>
        <end position="94"/>
    </location>
</feature>
<evidence type="ECO:0000313" key="10">
    <source>
        <dbReference type="EMBL" id="CAI4056598.1"/>
    </source>
</evidence>
<protein>
    <recommendedName>
        <fullName evidence="3">Pre-mRNA-splicing factor CWC21</fullName>
    </recommendedName>
</protein>
<dbReference type="InterPro" id="IPR013170">
    <property type="entry name" value="mRNA_splic_Cwf21_dom"/>
</dbReference>
<feature type="compositionally biased region" description="Polar residues" evidence="8">
    <location>
        <begin position="12"/>
        <end position="28"/>
    </location>
</feature>
<dbReference type="Gene3D" id="6.10.140.420">
    <property type="match status" value="1"/>
</dbReference>
<dbReference type="Proteomes" id="UP001162090">
    <property type="component" value="Chromosome 2"/>
</dbReference>
<gene>
    <name evidence="10" type="primary">SUVC02G5890</name>
    <name evidence="10" type="ORF">SUVC_02G5890</name>
</gene>
<evidence type="ECO:0000256" key="4">
    <source>
        <dbReference type="ARBA" id="ARBA00022664"/>
    </source>
</evidence>
<dbReference type="SMART" id="SM01115">
    <property type="entry name" value="cwf21"/>
    <property type="match status" value="1"/>
</dbReference>
<dbReference type="GO" id="GO:0008380">
    <property type="term" value="P:RNA splicing"/>
    <property type="evidence" value="ECO:0007669"/>
    <property type="project" value="UniProtKB-KW"/>
</dbReference>
<dbReference type="AlphaFoldDB" id="A0AA35NN86"/>
<dbReference type="Pfam" id="PF08312">
    <property type="entry name" value="cwf21"/>
    <property type="match status" value="1"/>
</dbReference>
<dbReference type="CDD" id="cd21372">
    <property type="entry name" value="cwf21_CWC21-like"/>
    <property type="match status" value="1"/>
</dbReference>
<keyword evidence="7" id="KW-0539">Nucleus</keyword>
<comment type="subcellular location">
    <subcellularLocation>
        <location evidence="1">Nucleus</location>
    </subcellularLocation>
</comment>
<accession>A0AA35NN86</accession>
<evidence type="ECO:0000256" key="7">
    <source>
        <dbReference type="ARBA" id="ARBA00023242"/>
    </source>
</evidence>
<organism evidence="10 11">
    <name type="scientific">Saccharomyces uvarum</name>
    <name type="common">Yeast</name>
    <name type="synonym">Saccharomyces bayanus var. uvarum</name>
    <dbReference type="NCBI Taxonomy" id="230603"/>
    <lineage>
        <taxon>Eukaryota</taxon>
        <taxon>Fungi</taxon>
        <taxon>Dikarya</taxon>
        <taxon>Ascomycota</taxon>
        <taxon>Saccharomycotina</taxon>
        <taxon>Saccharomycetes</taxon>
        <taxon>Saccharomycetales</taxon>
        <taxon>Saccharomycetaceae</taxon>
        <taxon>Saccharomyces</taxon>
    </lineage>
</organism>
<feature type="compositionally biased region" description="Basic and acidic residues" evidence="8">
    <location>
        <begin position="63"/>
        <end position="83"/>
    </location>
</feature>
<evidence type="ECO:0000256" key="8">
    <source>
        <dbReference type="SAM" id="MobiDB-lite"/>
    </source>
</evidence>
<dbReference type="PANTHER" id="PTHR36562">
    <property type="entry name" value="SERINE/ARGININE REPETITIVE MATRIX 2"/>
    <property type="match status" value="1"/>
</dbReference>
<dbReference type="InterPro" id="IPR051372">
    <property type="entry name" value="CWC21"/>
</dbReference>
<keyword evidence="5" id="KW-0747">Spliceosome</keyword>
<evidence type="ECO:0000256" key="5">
    <source>
        <dbReference type="ARBA" id="ARBA00022728"/>
    </source>
</evidence>
<dbReference type="PANTHER" id="PTHR36562:SF5">
    <property type="entry name" value="SERINE_ARGININE REPETITIVE MATRIX 2"/>
    <property type="match status" value="1"/>
</dbReference>
<feature type="compositionally biased region" description="Basic and acidic residues" evidence="8">
    <location>
        <begin position="29"/>
        <end position="45"/>
    </location>
</feature>